<dbReference type="SUPFAM" id="SSF52279">
    <property type="entry name" value="Beta-D-glucan exohydrolase, C-terminal domain"/>
    <property type="match status" value="1"/>
</dbReference>
<dbReference type="InterPro" id="IPR036881">
    <property type="entry name" value="Glyco_hydro_3_C_sf"/>
</dbReference>
<keyword evidence="10" id="KW-0624">Polysaccharide degradation</keyword>
<feature type="signal peptide" evidence="11">
    <location>
        <begin position="1"/>
        <end position="20"/>
    </location>
</feature>
<dbReference type="AlphaFoldDB" id="A0A061H9Y1"/>
<keyword evidence="7" id="KW-0325">Glycoprotein</keyword>
<evidence type="ECO:0000256" key="5">
    <source>
        <dbReference type="ARBA" id="ARBA00022801"/>
    </source>
</evidence>
<sequence length="790" mass="87076">MKWLQLVPWVAAALAASVSADDQGIGGAGGSGPGFETVPRVPFNGNDSLPYSPPFYPTPQTQGTTQKWKDAIGKAREYLQQFNQTEKVMLTTGTGWSRGPCVGNIAAIPRVGFPGLCLMDGPAGVRGTDRITSFPDGVTVAATFSKDLFYRRAHAMGEEFKTKGANIWLGPMNNIARTPEGGRNWEGFGADPYLSGEAAHYSVLGMQDAGVQANIKHYIGNEQEHFRNEGSTNIDGRTEREIYLHPFLRGVQAGASSAMCSYNLLQNSWACQNSEMLNNRLKTELGFSGYVLSDWGAQHAGVASANAGLDMTMPGDVTCCTKQTGSLWGGNLTTAINNGSVAETRLDDMATRILAGWYYVGQDKGYPKPNFDFFNQRDPTVNGFVDATKDHWKVAREVAAAGTVVLKNKRHALPLCKPDRLAIIGSDAGPLYQGANYWSDRGGWPYGTLGQGWGSGANEYSYFFSPYEALQARARQDRTDFQWNFDDYNYEQTEKIVTNVTAAIVFVSALSGEGYITVDNNEGDRNNLTVWNNGEELIKRVAANNNNTIVVVHSVGQVDYESFADHPNVTAIVLANLPGSESGPALASVLYGEVNPSGRLPYTIGRNRTDYGTDVLYYNDTVTPQINYTEALHVDYRHFDAKGIEPRWEFGFGLSYTTFDYSGIWWQQVGQADNSWWGDKTAADGLPEWLFEPLYEVSFSLTNTGERDGHEAWQAYLSFPKSAGEPPKVLRAFDRTELKVGETKEVSFKLSHYDLSTWSNKQHRWVRPEGKIKVLVGASSRDIRQAVVLH</sequence>
<dbReference type="Pfam" id="PF14310">
    <property type="entry name" value="Fn3-like"/>
    <property type="match status" value="1"/>
</dbReference>
<dbReference type="InterPro" id="IPR026891">
    <property type="entry name" value="Fn3-like"/>
</dbReference>
<dbReference type="InterPro" id="IPR002772">
    <property type="entry name" value="Glyco_hydro_3_C"/>
</dbReference>
<proteinExistence type="inferred from homology"/>
<dbReference type="InterPro" id="IPR001764">
    <property type="entry name" value="Glyco_hydro_3_N"/>
</dbReference>
<feature type="chain" id="PRO_5001599781" description="beta-glucosidase" evidence="11">
    <location>
        <begin position="21"/>
        <end position="790"/>
    </location>
</feature>
<dbReference type="OrthoDB" id="416222at2759"/>
<dbReference type="Pfam" id="PF00933">
    <property type="entry name" value="Glyco_hydro_3"/>
    <property type="match status" value="1"/>
</dbReference>
<comment type="pathway">
    <text evidence="2">Glycan metabolism; cellulose degradation.</text>
</comment>
<evidence type="ECO:0000256" key="6">
    <source>
        <dbReference type="ARBA" id="ARBA00023001"/>
    </source>
</evidence>
<evidence type="ECO:0000256" key="3">
    <source>
        <dbReference type="ARBA" id="ARBA00005336"/>
    </source>
</evidence>
<dbReference type="Gene3D" id="3.40.50.1700">
    <property type="entry name" value="Glycoside hydrolase family 3 C-terminal domain"/>
    <property type="match status" value="1"/>
</dbReference>
<comment type="catalytic activity">
    <reaction evidence="1">
        <text>Hydrolysis of terminal, non-reducing beta-D-glucosyl residues with release of beta-D-glucose.</text>
        <dbReference type="EC" id="3.2.1.21"/>
    </reaction>
</comment>
<evidence type="ECO:0000256" key="7">
    <source>
        <dbReference type="ARBA" id="ARBA00023180"/>
    </source>
</evidence>
<dbReference type="eggNOG" id="ENOG502QR4D">
    <property type="taxonomic scope" value="Eukaryota"/>
</dbReference>
<reference evidence="13 14" key="1">
    <citation type="journal article" date="2013" name="Plant Cell">
        <title>The transition from a phytopathogenic smut ancestor to an anamorphic biocontrol agent deciphered by comparative whole-genome analysis.</title>
        <authorList>
            <person name="Lefebvre F."/>
            <person name="Joly D.L."/>
            <person name="Labbe C."/>
            <person name="Teichmann B."/>
            <person name="Linning R."/>
            <person name="Belzile F."/>
            <person name="Bakkeren G."/>
            <person name="Belanger R.R."/>
        </authorList>
    </citation>
    <scope>NUCLEOTIDE SEQUENCE [LARGE SCALE GENOMIC DNA]</scope>
    <source>
        <strain evidence="13 14">PF-1</strain>
    </source>
</reference>
<evidence type="ECO:0000256" key="1">
    <source>
        <dbReference type="ARBA" id="ARBA00000448"/>
    </source>
</evidence>
<dbReference type="Gene3D" id="2.60.40.10">
    <property type="entry name" value="Immunoglobulins"/>
    <property type="match status" value="1"/>
</dbReference>
<keyword evidence="5" id="KW-0378">Hydrolase</keyword>
<evidence type="ECO:0000256" key="4">
    <source>
        <dbReference type="ARBA" id="ARBA00012744"/>
    </source>
</evidence>
<name>A0A061H9Y1_9BASI</name>
<evidence type="ECO:0000256" key="10">
    <source>
        <dbReference type="ARBA" id="ARBA00023326"/>
    </source>
</evidence>
<dbReference type="EMBL" id="KE361639">
    <property type="protein sequence ID" value="EPQ27396.1"/>
    <property type="molecule type" value="Genomic_DNA"/>
</dbReference>
<evidence type="ECO:0000256" key="2">
    <source>
        <dbReference type="ARBA" id="ARBA00004987"/>
    </source>
</evidence>
<dbReference type="HOGENOM" id="CLU_004542_2_3_1"/>
<dbReference type="PRINTS" id="PR00133">
    <property type="entry name" value="GLHYDRLASE3"/>
</dbReference>
<dbReference type="PANTHER" id="PTHR42715">
    <property type="entry name" value="BETA-GLUCOSIDASE"/>
    <property type="match status" value="1"/>
</dbReference>
<evidence type="ECO:0000256" key="11">
    <source>
        <dbReference type="SAM" id="SignalP"/>
    </source>
</evidence>
<evidence type="ECO:0000313" key="14">
    <source>
        <dbReference type="Proteomes" id="UP000053664"/>
    </source>
</evidence>
<dbReference type="GeneID" id="19319034"/>
<dbReference type="FunFam" id="3.20.20.300:FF:000002">
    <property type="entry name" value="Probable beta-glucosidase"/>
    <property type="match status" value="1"/>
</dbReference>
<evidence type="ECO:0000256" key="8">
    <source>
        <dbReference type="ARBA" id="ARBA00023277"/>
    </source>
</evidence>
<organism evidence="13 14">
    <name type="scientific">Pseudozyma flocculosa PF-1</name>
    <dbReference type="NCBI Taxonomy" id="1277687"/>
    <lineage>
        <taxon>Eukaryota</taxon>
        <taxon>Fungi</taxon>
        <taxon>Dikarya</taxon>
        <taxon>Basidiomycota</taxon>
        <taxon>Ustilaginomycotina</taxon>
        <taxon>Ustilaginomycetes</taxon>
        <taxon>Ustilaginales</taxon>
        <taxon>Ustilaginaceae</taxon>
        <taxon>Pseudozyma</taxon>
    </lineage>
</organism>
<feature type="domain" description="Fibronectin type III-like" evidence="12">
    <location>
        <begin position="711"/>
        <end position="780"/>
    </location>
</feature>
<keyword evidence="6" id="KW-0136">Cellulose degradation</keyword>
<protein>
    <recommendedName>
        <fullName evidence="4">beta-glucosidase</fullName>
        <ecNumber evidence="4">3.2.1.21</ecNumber>
    </recommendedName>
</protein>
<dbReference type="InterPro" id="IPR013783">
    <property type="entry name" value="Ig-like_fold"/>
</dbReference>
<dbReference type="InterPro" id="IPR017853">
    <property type="entry name" value="GH"/>
</dbReference>
<dbReference type="GO" id="GO:0030245">
    <property type="term" value="P:cellulose catabolic process"/>
    <property type="evidence" value="ECO:0007669"/>
    <property type="project" value="UniProtKB-KW"/>
</dbReference>
<keyword evidence="11" id="KW-0732">Signal</keyword>
<evidence type="ECO:0000256" key="9">
    <source>
        <dbReference type="ARBA" id="ARBA00023295"/>
    </source>
</evidence>
<dbReference type="SUPFAM" id="SSF51445">
    <property type="entry name" value="(Trans)glycosidases"/>
    <property type="match status" value="1"/>
</dbReference>
<gene>
    <name evidence="13" type="ORF">PFL1_04934</name>
</gene>
<dbReference type="EC" id="3.2.1.21" evidence="4"/>
<evidence type="ECO:0000313" key="13">
    <source>
        <dbReference type="EMBL" id="EPQ27396.1"/>
    </source>
</evidence>
<dbReference type="Pfam" id="PF01915">
    <property type="entry name" value="Glyco_hydro_3_C"/>
    <property type="match status" value="1"/>
</dbReference>
<dbReference type="Gene3D" id="3.20.20.300">
    <property type="entry name" value="Glycoside hydrolase, family 3, N-terminal domain"/>
    <property type="match status" value="1"/>
</dbReference>
<comment type="similarity">
    <text evidence="3">Belongs to the glycosyl hydrolase 3 family.</text>
</comment>
<dbReference type="PANTHER" id="PTHR42715:SF2">
    <property type="entry name" value="BETA-GLUCOSIDASE F-RELATED"/>
    <property type="match status" value="1"/>
</dbReference>
<keyword evidence="9" id="KW-0326">Glycosidase</keyword>
<evidence type="ECO:0000259" key="12">
    <source>
        <dbReference type="SMART" id="SM01217"/>
    </source>
</evidence>
<dbReference type="KEGG" id="pfp:PFL1_04934"/>
<accession>A0A061H9Y1</accession>
<dbReference type="Proteomes" id="UP000053664">
    <property type="component" value="Unassembled WGS sequence"/>
</dbReference>
<dbReference type="RefSeq" id="XP_007880655.1">
    <property type="nucleotide sequence ID" value="XM_007882464.1"/>
</dbReference>
<dbReference type="GO" id="GO:0008422">
    <property type="term" value="F:beta-glucosidase activity"/>
    <property type="evidence" value="ECO:0007669"/>
    <property type="project" value="UniProtKB-EC"/>
</dbReference>
<dbReference type="FunFam" id="3.40.50.1700:FF:000003">
    <property type="entry name" value="Probable beta-glucosidase"/>
    <property type="match status" value="1"/>
</dbReference>
<keyword evidence="8" id="KW-0119">Carbohydrate metabolism</keyword>
<dbReference type="SMART" id="SM01217">
    <property type="entry name" value="Fn3_like"/>
    <property type="match status" value="1"/>
</dbReference>
<dbReference type="InterPro" id="IPR036962">
    <property type="entry name" value="Glyco_hydro_3_N_sf"/>
</dbReference>
<dbReference type="InterPro" id="IPR050288">
    <property type="entry name" value="Cellulose_deg_GH3"/>
</dbReference>